<evidence type="ECO:0000313" key="4">
    <source>
        <dbReference type="Proteomes" id="UP000070168"/>
    </source>
</evidence>
<feature type="compositionally biased region" description="Basic and acidic residues" evidence="2">
    <location>
        <begin position="512"/>
        <end position="521"/>
    </location>
</feature>
<dbReference type="OMA" id="FEHGCES"/>
<dbReference type="EMBL" id="LHQR01000069">
    <property type="protein sequence ID" value="KXG46282.1"/>
    <property type="molecule type" value="Genomic_DNA"/>
</dbReference>
<feature type="region of interest" description="Disordered" evidence="2">
    <location>
        <begin position="477"/>
        <end position="521"/>
    </location>
</feature>
<proteinExistence type="predicted"/>
<name>A0A135LBC1_PENPA</name>
<accession>A0A135LBC1</accession>
<reference evidence="3 4" key="1">
    <citation type="journal article" date="2016" name="BMC Genomics">
        <title>Genome sequencing and secondary metabolism of the postharvest pathogen Penicillium griseofulvum.</title>
        <authorList>
            <person name="Banani H."/>
            <person name="Marcet-Houben M."/>
            <person name="Ballester A.R."/>
            <person name="Abbruscato P."/>
            <person name="Gonzalez-Candelas L."/>
            <person name="Gabaldon T."/>
            <person name="Spadaro D."/>
        </authorList>
    </citation>
    <scope>NUCLEOTIDE SEQUENCE [LARGE SCALE GENOMIC DNA]</scope>
    <source>
        <strain evidence="3 4">PG3</strain>
    </source>
</reference>
<protein>
    <recommendedName>
        <fullName evidence="5">MEI5 protein</fullName>
    </recommendedName>
</protein>
<evidence type="ECO:0008006" key="5">
    <source>
        <dbReference type="Google" id="ProtNLM"/>
    </source>
</evidence>
<dbReference type="STRING" id="5078.A0A135LBC1"/>
<feature type="coiled-coil region" evidence="1">
    <location>
        <begin position="51"/>
        <end position="145"/>
    </location>
</feature>
<evidence type="ECO:0000256" key="1">
    <source>
        <dbReference type="SAM" id="Coils"/>
    </source>
</evidence>
<keyword evidence="4" id="KW-1185">Reference proteome</keyword>
<keyword evidence="1" id="KW-0175">Coiled coil</keyword>
<organism evidence="3 4">
    <name type="scientific">Penicillium patulum</name>
    <name type="common">Penicillium griseofulvum</name>
    <dbReference type="NCBI Taxonomy" id="5078"/>
    <lineage>
        <taxon>Eukaryota</taxon>
        <taxon>Fungi</taxon>
        <taxon>Dikarya</taxon>
        <taxon>Ascomycota</taxon>
        <taxon>Pezizomycotina</taxon>
        <taxon>Eurotiomycetes</taxon>
        <taxon>Eurotiomycetidae</taxon>
        <taxon>Eurotiales</taxon>
        <taxon>Aspergillaceae</taxon>
        <taxon>Penicillium</taxon>
    </lineage>
</organism>
<sequence length="521" mass="58961">MSTETKVLHTPTQGATAPRITREIFESTVKQLCIFASSSDMEIASTIIHEIRNQREQINTKQNELLEVRKKLEEQEKDRNIAMNQWYIGMQTEKGKLEAAEVKIESLHESMAKKDSNLAESTQKIKNIEEEKEKVQLELLSAKDKVNGLSEFIISLQKKLEERDAIIKDLRSAKSSLTNSLSSKKKKNEELETELSSLRSTSQESQIQLQKLEGYGLCGHQMDEDSMVDGFSSLWDYATDQIHRIMMENIDSAALSNKTSLGGLLKGDMSIRHVPMPLSNSVAAKGMRLAVILSILSKEIDEHIFQPNYLVPEDAQLRDIMSHLAQTDGAKESFCRSMLLSIDQQSQQETLQLRIQSVVHKVSSCVRDLLSETQYNEFRQSVASTVQKAIDIWLPIQRSQQKYESDFDPLDWNDNEWAIFNLPGENNEKNTTAHGIASDTLLTIFPRISQVKDDGRHPLTFVTQLTKSHPLCIQAEKEINRKPNSPTIGRMPSNGTRRNSIAPKSRSNENGFLEKKENGAC</sequence>
<gene>
    <name evidence="3" type="ORF">PGRI_051380</name>
</gene>
<dbReference type="OrthoDB" id="5421041at2759"/>
<dbReference type="AlphaFoldDB" id="A0A135LBC1"/>
<feature type="coiled-coil region" evidence="1">
    <location>
        <begin position="174"/>
        <end position="208"/>
    </location>
</feature>
<comment type="caution">
    <text evidence="3">The sequence shown here is derived from an EMBL/GenBank/DDBJ whole genome shotgun (WGS) entry which is preliminary data.</text>
</comment>
<evidence type="ECO:0000256" key="2">
    <source>
        <dbReference type="SAM" id="MobiDB-lite"/>
    </source>
</evidence>
<evidence type="ECO:0000313" key="3">
    <source>
        <dbReference type="EMBL" id="KXG46282.1"/>
    </source>
</evidence>
<dbReference type="GeneID" id="63708151"/>
<dbReference type="RefSeq" id="XP_040644818.1">
    <property type="nucleotide sequence ID" value="XM_040792851.1"/>
</dbReference>
<feature type="compositionally biased region" description="Polar residues" evidence="2">
    <location>
        <begin position="482"/>
        <end position="499"/>
    </location>
</feature>
<dbReference type="Proteomes" id="UP000070168">
    <property type="component" value="Unassembled WGS sequence"/>
</dbReference>